<dbReference type="RefSeq" id="WP_260652710.1">
    <property type="nucleotide sequence ID" value="NZ_CP104275.1"/>
</dbReference>
<gene>
    <name evidence="3" type="ORF">N2K95_02120</name>
</gene>
<feature type="domain" description="AB hydrolase-1" evidence="2">
    <location>
        <begin position="47"/>
        <end position="280"/>
    </location>
</feature>
<dbReference type="Proteomes" id="UP001059859">
    <property type="component" value="Chromosome"/>
</dbReference>
<organism evidence="3 4">
    <name type="scientific">Arthrobacter zhaoxinii</name>
    <dbReference type="NCBI Taxonomy" id="2964616"/>
    <lineage>
        <taxon>Bacteria</taxon>
        <taxon>Bacillati</taxon>
        <taxon>Actinomycetota</taxon>
        <taxon>Actinomycetes</taxon>
        <taxon>Micrococcales</taxon>
        <taxon>Micrococcaceae</taxon>
        <taxon>Arthrobacter</taxon>
    </lineage>
</organism>
<dbReference type="InterPro" id="IPR029058">
    <property type="entry name" value="AB_hydrolase_fold"/>
</dbReference>
<evidence type="ECO:0000313" key="4">
    <source>
        <dbReference type="Proteomes" id="UP001059859"/>
    </source>
</evidence>
<evidence type="ECO:0000313" key="3">
    <source>
        <dbReference type="EMBL" id="UWX97511.1"/>
    </source>
</evidence>
<accession>A0ABY5YQX4</accession>
<dbReference type="Pfam" id="PF00561">
    <property type="entry name" value="Abhydrolase_1"/>
    <property type="match status" value="1"/>
</dbReference>
<dbReference type="PANTHER" id="PTHR43798:SF33">
    <property type="entry name" value="HYDROLASE, PUTATIVE (AFU_ORTHOLOGUE AFUA_2G14860)-RELATED"/>
    <property type="match status" value="1"/>
</dbReference>
<dbReference type="SUPFAM" id="SSF53474">
    <property type="entry name" value="alpha/beta-Hydrolases"/>
    <property type="match status" value="1"/>
</dbReference>
<reference evidence="3" key="1">
    <citation type="submission" date="2022-09" db="EMBL/GenBank/DDBJ databases">
        <title>Novel species in genus Arthrobacter.</title>
        <authorList>
            <person name="Liu Y."/>
        </authorList>
    </citation>
    <scope>NUCLEOTIDE SEQUENCE</scope>
    <source>
        <strain evidence="3">Zg-Y815</strain>
    </source>
</reference>
<evidence type="ECO:0000259" key="2">
    <source>
        <dbReference type="Pfam" id="PF00561"/>
    </source>
</evidence>
<dbReference type="GO" id="GO:0016787">
    <property type="term" value="F:hydrolase activity"/>
    <property type="evidence" value="ECO:0007669"/>
    <property type="project" value="UniProtKB-KW"/>
</dbReference>
<proteinExistence type="predicted"/>
<feature type="region of interest" description="Disordered" evidence="1">
    <location>
        <begin position="1"/>
        <end position="26"/>
    </location>
</feature>
<dbReference type="PANTHER" id="PTHR43798">
    <property type="entry name" value="MONOACYLGLYCEROL LIPASE"/>
    <property type="match status" value="1"/>
</dbReference>
<dbReference type="InterPro" id="IPR050266">
    <property type="entry name" value="AB_hydrolase_sf"/>
</dbReference>
<evidence type="ECO:0000256" key="1">
    <source>
        <dbReference type="SAM" id="MobiDB-lite"/>
    </source>
</evidence>
<sequence>MDRNHHPGQQPQEPRGGRTAPGRRRTVRSRGAELAVYEYGTPGAESVLLVHGYPDDHSVFDGVVNRLAADRHVITYDTRNAGASRVTGDGAEQLTSYRLDLLVEDLYAVLDATGTPAVHLVGHDWGSIQGWAAIQDPRAGGRILSYTSISGPDLGHFRRWFRTRLRSPRLWPQALMQALRSWYVAAFQIPALPDAAWKHLLTARYEKYAGRRIGDSGVRGLQLYRANMFRSGGALPDGGYAGPVHVIVPLKDPFLSPKLTEGLETHFPRVEVTKVHAGHWWPERRSEDFAALLLRWLAAHPDG</sequence>
<keyword evidence="4" id="KW-1185">Reference proteome</keyword>
<keyword evidence="3" id="KW-0378">Hydrolase</keyword>
<dbReference type="EMBL" id="CP104275">
    <property type="protein sequence ID" value="UWX97511.1"/>
    <property type="molecule type" value="Genomic_DNA"/>
</dbReference>
<dbReference type="InterPro" id="IPR000073">
    <property type="entry name" value="AB_hydrolase_1"/>
</dbReference>
<protein>
    <submittedName>
        <fullName evidence="3">Alpha/beta fold hydrolase</fullName>
    </submittedName>
</protein>
<dbReference type="Gene3D" id="3.40.50.1820">
    <property type="entry name" value="alpha/beta hydrolase"/>
    <property type="match status" value="1"/>
</dbReference>
<name>A0ABY5YQX4_9MICC</name>